<name>A0A433QBM5_9FUNG</name>
<feature type="domain" description="Transcription factor CBF/NF-Y/archaeal histone" evidence="4">
    <location>
        <begin position="52"/>
        <end position="83"/>
    </location>
</feature>
<feature type="region of interest" description="Disordered" evidence="3">
    <location>
        <begin position="232"/>
        <end position="301"/>
    </location>
</feature>
<dbReference type="Proteomes" id="UP000274822">
    <property type="component" value="Unassembled WGS sequence"/>
</dbReference>
<evidence type="ECO:0000313" key="5">
    <source>
        <dbReference type="EMBL" id="RUS27172.1"/>
    </source>
</evidence>
<protein>
    <recommendedName>
        <fullName evidence="4">Transcription factor CBF/NF-Y/archaeal histone domain-containing protein</fullName>
    </recommendedName>
</protein>
<dbReference type="GO" id="GO:0006261">
    <property type="term" value="P:DNA-templated DNA replication"/>
    <property type="evidence" value="ECO:0007669"/>
    <property type="project" value="TreeGrafter"/>
</dbReference>
<comment type="caution">
    <text evidence="5">The sequence shown here is derived from an EMBL/GenBank/DDBJ whole genome shotgun (WGS) entry which is preliminary data.</text>
</comment>
<sequence>MPPGRKAASHSPNKDPHDDHPPTTSATVSDAGTIPNLGGTTLTGPDPPGTTQLPIARVKRIIKEDKEVSLINAEATFLVAVATVSRVGGALWEVEVQRFELKARFSLTAFPVNGLLQELFMEYLVSEGFSRARRDKRKTVYYRDLGTCPSLCQIFCHFEMYSLISTDEFSRLSLLRLPHAHIYIYARLFSVSLSPIDDTSKTKTASVVDEIDQFEFLEDVIPKTMPLKKALERRKEALEEEEHSGSAGAGGSHADHNGHNDDDDAGEGSSRSLSAAAAIAKAYSRRSEPEDEAEDEEMGDA</sequence>
<proteinExistence type="predicted"/>
<dbReference type="InterPro" id="IPR003958">
    <property type="entry name" value="CBFA_NFYB_domain"/>
</dbReference>
<evidence type="ECO:0000259" key="4">
    <source>
        <dbReference type="Pfam" id="PF00808"/>
    </source>
</evidence>
<evidence type="ECO:0000313" key="6">
    <source>
        <dbReference type="Proteomes" id="UP000274822"/>
    </source>
</evidence>
<feature type="compositionally biased region" description="Low complexity" evidence="3">
    <location>
        <begin position="267"/>
        <end position="282"/>
    </location>
</feature>
<feature type="compositionally biased region" description="Acidic residues" evidence="3">
    <location>
        <begin position="289"/>
        <end position="301"/>
    </location>
</feature>
<evidence type="ECO:0000256" key="2">
    <source>
        <dbReference type="ARBA" id="ARBA00023242"/>
    </source>
</evidence>
<feature type="region of interest" description="Disordered" evidence="3">
    <location>
        <begin position="1"/>
        <end position="52"/>
    </location>
</feature>
<dbReference type="InterPro" id="IPR009072">
    <property type="entry name" value="Histone-fold"/>
</dbReference>
<dbReference type="PANTHER" id="PTHR10252">
    <property type="entry name" value="HISTONE-LIKE TRANSCRIPTION FACTOR CCAAT-RELATED"/>
    <property type="match status" value="1"/>
</dbReference>
<dbReference type="CDD" id="cd23645">
    <property type="entry name" value="HFD_Dpb3-like"/>
    <property type="match status" value="1"/>
</dbReference>
<dbReference type="Gene3D" id="1.10.20.10">
    <property type="entry name" value="Histone, subunit A"/>
    <property type="match status" value="1"/>
</dbReference>
<organism evidence="5 6">
    <name type="scientific">Jimgerdemannia flammicorona</name>
    <dbReference type="NCBI Taxonomy" id="994334"/>
    <lineage>
        <taxon>Eukaryota</taxon>
        <taxon>Fungi</taxon>
        <taxon>Fungi incertae sedis</taxon>
        <taxon>Mucoromycota</taxon>
        <taxon>Mucoromycotina</taxon>
        <taxon>Endogonomycetes</taxon>
        <taxon>Endogonales</taxon>
        <taxon>Endogonaceae</taxon>
        <taxon>Jimgerdemannia</taxon>
    </lineage>
</organism>
<feature type="compositionally biased region" description="Low complexity" evidence="3">
    <location>
        <begin position="32"/>
        <end position="52"/>
    </location>
</feature>
<dbReference type="InterPro" id="IPR050568">
    <property type="entry name" value="Transcr_DNA_Rep_Reg"/>
</dbReference>
<dbReference type="AlphaFoldDB" id="A0A433QBM5"/>
<keyword evidence="2" id="KW-0539">Nucleus</keyword>
<dbReference type="Pfam" id="PF00808">
    <property type="entry name" value="CBFD_NFYB_HMF"/>
    <property type="match status" value="1"/>
</dbReference>
<reference evidence="5 6" key="1">
    <citation type="journal article" date="2018" name="New Phytol.">
        <title>Phylogenomics of Endogonaceae and evolution of mycorrhizas within Mucoromycota.</title>
        <authorList>
            <person name="Chang Y."/>
            <person name="Desiro A."/>
            <person name="Na H."/>
            <person name="Sandor L."/>
            <person name="Lipzen A."/>
            <person name="Clum A."/>
            <person name="Barry K."/>
            <person name="Grigoriev I.V."/>
            <person name="Martin F.M."/>
            <person name="Stajich J.E."/>
            <person name="Smith M.E."/>
            <person name="Bonito G."/>
            <person name="Spatafora J.W."/>
        </authorList>
    </citation>
    <scope>NUCLEOTIDE SEQUENCE [LARGE SCALE GENOMIC DNA]</scope>
    <source>
        <strain evidence="5 6">AD002</strain>
    </source>
</reference>
<comment type="subcellular location">
    <subcellularLocation>
        <location evidence="1">Nucleus</location>
    </subcellularLocation>
</comment>
<accession>A0A433QBM5</accession>
<dbReference type="GO" id="GO:0046982">
    <property type="term" value="F:protein heterodimerization activity"/>
    <property type="evidence" value="ECO:0007669"/>
    <property type="project" value="InterPro"/>
</dbReference>
<dbReference type="GO" id="GO:0008623">
    <property type="term" value="C:CHRAC"/>
    <property type="evidence" value="ECO:0007669"/>
    <property type="project" value="TreeGrafter"/>
</dbReference>
<feature type="compositionally biased region" description="Basic and acidic residues" evidence="3">
    <location>
        <begin position="12"/>
        <end position="21"/>
    </location>
</feature>
<keyword evidence="6" id="KW-1185">Reference proteome</keyword>
<evidence type="ECO:0000256" key="3">
    <source>
        <dbReference type="SAM" id="MobiDB-lite"/>
    </source>
</evidence>
<dbReference type="EMBL" id="RBNJ01008906">
    <property type="protein sequence ID" value="RUS27172.1"/>
    <property type="molecule type" value="Genomic_DNA"/>
</dbReference>
<dbReference type="PANTHER" id="PTHR10252:SF54">
    <property type="entry name" value="CHROMATIN ACCESSIBILITY COMPLEX PROTEIN 1"/>
    <property type="match status" value="1"/>
</dbReference>
<evidence type="ECO:0000256" key="1">
    <source>
        <dbReference type="ARBA" id="ARBA00004123"/>
    </source>
</evidence>
<gene>
    <name evidence="5" type="ORF">BC938DRAFT_483625</name>
</gene>
<dbReference type="SUPFAM" id="SSF47113">
    <property type="entry name" value="Histone-fold"/>
    <property type="match status" value="2"/>
</dbReference>